<dbReference type="OMA" id="GREEMRF"/>
<evidence type="ECO:0000256" key="3">
    <source>
        <dbReference type="SAM" id="MobiDB-lite"/>
    </source>
</evidence>
<feature type="domain" description="Ubiquitin-like" evidence="4">
    <location>
        <begin position="403"/>
        <end position="486"/>
    </location>
</feature>
<dbReference type="AlphaFoldDB" id="A0A226EE93"/>
<evidence type="ECO:0000259" key="4">
    <source>
        <dbReference type="PROSITE" id="PS50053"/>
    </source>
</evidence>
<dbReference type="Pfam" id="PF14560">
    <property type="entry name" value="Ubiquitin_2"/>
    <property type="match status" value="1"/>
</dbReference>
<dbReference type="PANTHER" id="PTHR18849">
    <property type="entry name" value="LEUCINE RICH REPEAT PROTEIN"/>
    <property type="match status" value="1"/>
</dbReference>
<reference evidence="5 6" key="1">
    <citation type="submission" date="2015-12" db="EMBL/GenBank/DDBJ databases">
        <title>The genome of Folsomia candida.</title>
        <authorList>
            <person name="Faddeeva A."/>
            <person name="Derks M.F."/>
            <person name="Anvar Y."/>
            <person name="Smit S."/>
            <person name="Van Straalen N."/>
            <person name="Roelofs D."/>
        </authorList>
    </citation>
    <scope>NUCLEOTIDE SEQUENCE [LARGE SCALE GENOMIC DNA]</scope>
    <source>
        <strain evidence="5 6">VU population</strain>
        <tissue evidence="5">Whole body</tissue>
    </source>
</reference>
<comment type="caution">
    <text evidence="5">The sequence shown here is derived from an EMBL/GenBank/DDBJ whole genome shotgun (WGS) entry which is preliminary data.</text>
</comment>
<dbReference type="Proteomes" id="UP000198287">
    <property type="component" value="Unassembled WGS sequence"/>
</dbReference>
<feature type="region of interest" description="Disordered" evidence="3">
    <location>
        <begin position="210"/>
        <end position="232"/>
    </location>
</feature>
<dbReference type="Gene3D" id="3.10.20.90">
    <property type="entry name" value="Phosphatidylinositol 3-kinase Catalytic Subunit, Chain A, domain 1"/>
    <property type="match status" value="1"/>
</dbReference>
<evidence type="ECO:0000256" key="1">
    <source>
        <dbReference type="ARBA" id="ARBA00022614"/>
    </source>
</evidence>
<dbReference type="PANTHER" id="PTHR18849:SF0">
    <property type="entry name" value="CILIA- AND FLAGELLA-ASSOCIATED PROTEIN 410-RELATED"/>
    <property type="match status" value="1"/>
</dbReference>
<name>A0A226EE93_FOLCA</name>
<feature type="compositionally biased region" description="Low complexity" evidence="3">
    <location>
        <begin position="493"/>
        <end position="505"/>
    </location>
</feature>
<proteinExistence type="predicted"/>
<gene>
    <name evidence="5" type="ORF">Fcan01_10000</name>
</gene>
<evidence type="ECO:0000313" key="5">
    <source>
        <dbReference type="EMBL" id="OXA55933.1"/>
    </source>
</evidence>
<dbReference type="Gene3D" id="3.80.10.10">
    <property type="entry name" value="Ribonuclease Inhibitor"/>
    <property type="match status" value="2"/>
</dbReference>
<keyword evidence="6" id="KW-1185">Reference proteome</keyword>
<evidence type="ECO:0000256" key="2">
    <source>
        <dbReference type="ARBA" id="ARBA00022737"/>
    </source>
</evidence>
<dbReference type="SUPFAM" id="SSF52047">
    <property type="entry name" value="RNI-like"/>
    <property type="match status" value="1"/>
</dbReference>
<dbReference type="EMBL" id="LNIX01000004">
    <property type="protein sequence ID" value="OXA55933.1"/>
    <property type="molecule type" value="Genomic_DNA"/>
</dbReference>
<dbReference type="InterPro" id="IPR032675">
    <property type="entry name" value="LRR_dom_sf"/>
</dbReference>
<keyword evidence="2" id="KW-0677">Repeat</keyword>
<sequence>MPSLLDAIEAKYGQDGSDCEAPIGIYVPRYGPRKSIPRLLVLNDCGVDSAGDEESLEKNCSGVIEIDLAHNRLTQWSEISKILQYSPSVSFLNLSFNHLSSPLMSSCVENSFRFPLLPRLSILILIGTNISWDAIWFILRHANTLQEFHLSLNNFSSVDISKLKKSFQGRKAEISASIMTSGEEDSNSGSPPISATADRFLSAQVGLPHRHRVDSTDSGHGSSGSGSSSDEDDSCLFPYLRRLMFDGNPITCWGEVSKLGSCFPSLRHLGLADCQIDSIPESAYQNFENLQSLTISNTSIKEMTDIARLKKFNTLTDLRLQGIPLFDNMTAHERRQLLVALLPNVRKLNGGAPISNTEREDAERAFIRKYIQEEGEKPERYYELVAIHGELQPLLDVKFKPATRIKLRVCYADNIFERHINVYQTTNELKTSLEQEVGFPAVKMRLFYIDAEMREVVGREEMRFPQKQLYSYNMQDGDEIHVERKQSPVQIQSSNNRNSTMSSSI</sequence>
<dbReference type="InterPro" id="IPR029071">
    <property type="entry name" value="Ubiquitin-like_domsf"/>
</dbReference>
<feature type="compositionally biased region" description="Low complexity" evidence="3">
    <location>
        <begin position="216"/>
        <end position="228"/>
    </location>
</feature>
<evidence type="ECO:0000313" key="6">
    <source>
        <dbReference type="Proteomes" id="UP000198287"/>
    </source>
</evidence>
<dbReference type="SUPFAM" id="SSF54236">
    <property type="entry name" value="Ubiquitin-like"/>
    <property type="match status" value="1"/>
</dbReference>
<feature type="region of interest" description="Disordered" evidence="3">
    <location>
        <begin position="484"/>
        <end position="505"/>
    </location>
</feature>
<organism evidence="5 6">
    <name type="scientific">Folsomia candida</name>
    <name type="common">Springtail</name>
    <dbReference type="NCBI Taxonomy" id="158441"/>
    <lineage>
        <taxon>Eukaryota</taxon>
        <taxon>Metazoa</taxon>
        <taxon>Ecdysozoa</taxon>
        <taxon>Arthropoda</taxon>
        <taxon>Hexapoda</taxon>
        <taxon>Collembola</taxon>
        <taxon>Entomobryomorpha</taxon>
        <taxon>Isotomoidea</taxon>
        <taxon>Isotomidae</taxon>
        <taxon>Proisotominae</taxon>
        <taxon>Folsomia</taxon>
    </lineage>
</organism>
<keyword evidence="1" id="KW-0433">Leucine-rich repeat</keyword>
<dbReference type="PROSITE" id="PS50053">
    <property type="entry name" value="UBIQUITIN_2"/>
    <property type="match status" value="1"/>
</dbReference>
<protein>
    <submittedName>
        <fullName evidence="5">Tubulin-specific chaperone cofactor E-like protein</fullName>
    </submittedName>
</protein>
<dbReference type="STRING" id="158441.A0A226EE93"/>
<dbReference type="InterPro" id="IPR000626">
    <property type="entry name" value="Ubiquitin-like_dom"/>
</dbReference>
<accession>A0A226EE93</accession>
<dbReference type="OrthoDB" id="5855206at2759"/>